<dbReference type="GO" id="GO:0006120">
    <property type="term" value="P:mitochondrial electron transport, NADH to ubiquinone"/>
    <property type="evidence" value="ECO:0007669"/>
    <property type="project" value="InterPro"/>
</dbReference>
<keyword evidence="10 18" id="KW-1278">Translocase</keyword>
<keyword evidence="13 18" id="KW-0520">NAD</keyword>
<gene>
    <name evidence="21" type="primary">nad2</name>
</gene>
<dbReference type="EC" id="7.1.1.2" evidence="4 18"/>
<feature type="transmembrane region" description="Helical" evidence="18">
    <location>
        <begin position="60"/>
        <end position="78"/>
    </location>
</feature>
<dbReference type="InterPro" id="IPR050175">
    <property type="entry name" value="Complex_I_Subunit_2"/>
</dbReference>
<feature type="transmembrane region" description="Helical" evidence="18">
    <location>
        <begin position="317"/>
        <end position="338"/>
    </location>
</feature>
<organism evidence="21">
    <name type="scientific">Lentula callani</name>
    <dbReference type="NCBI Taxonomy" id="1260738"/>
    <lineage>
        <taxon>Eukaryota</taxon>
        <taxon>Metazoa</taxon>
        <taxon>Ecdysozoa</taxon>
        <taxon>Arthropoda</taxon>
        <taxon>Hexapoda</taxon>
        <taxon>Insecta</taxon>
        <taxon>Pterygota</taxon>
        <taxon>Neoptera</taxon>
        <taxon>Polyneoptera</taxon>
        <taxon>Orthoptera</taxon>
        <taxon>Caelifera</taxon>
        <taxon>Acrididea</taxon>
        <taxon>Acridomorpha</taxon>
        <taxon>Acridoidea</taxon>
        <taxon>Lentulidae</taxon>
        <taxon>Lentulinae</taxon>
        <taxon>Lentula</taxon>
    </lineage>
</organism>
<keyword evidence="7 18" id="KW-0679">Respiratory chain</keyword>
<evidence type="ECO:0000259" key="20">
    <source>
        <dbReference type="Pfam" id="PF00361"/>
    </source>
</evidence>
<evidence type="ECO:0000256" key="11">
    <source>
        <dbReference type="ARBA" id="ARBA00022982"/>
    </source>
</evidence>
<dbReference type="PANTHER" id="PTHR46552">
    <property type="entry name" value="NADH-UBIQUINONE OXIDOREDUCTASE CHAIN 2"/>
    <property type="match status" value="1"/>
</dbReference>
<evidence type="ECO:0000256" key="13">
    <source>
        <dbReference type="ARBA" id="ARBA00023027"/>
    </source>
</evidence>
<keyword evidence="15 18" id="KW-0496">Mitochondrion</keyword>
<feature type="transmembrane region" description="Helical" evidence="18">
    <location>
        <begin position="90"/>
        <end position="113"/>
    </location>
</feature>
<feature type="transmembrane region" description="Helical" evidence="18">
    <location>
        <begin position="199"/>
        <end position="215"/>
    </location>
</feature>
<evidence type="ECO:0000256" key="10">
    <source>
        <dbReference type="ARBA" id="ARBA00022967"/>
    </source>
</evidence>
<feature type="transmembrane region" description="Helical" evidence="18">
    <location>
        <begin position="148"/>
        <end position="167"/>
    </location>
</feature>
<keyword evidence="11 18" id="KW-0249">Electron transport</keyword>
<comment type="catalytic activity">
    <reaction evidence="17 18">
        <text>a ubiquinone + NADH + 5 H(+)(in) = a ubiquinol + NAD(+) + 4 H(+)(out)</text>
        <dbReference type="Rhea" id="RHEA:29091"/>
        <dbReference type="Rhea" id="RHEA-COMP:9565"/>
        <dbReference type="Rhea" id="RHEA-COMP:9566"/>
        <dbReference type="ChEBI" id="CHEBI:15378"/>
        <dbReference type="ChEBI" id="CHEBI:16389"/>
        <dbReference type="ChEBI" id="CHEBI:17976"/>
        <dbReference type="ChEBI" id="CHEBI:57540"/>
        <dbReference type="ChEBI" id="CHEBI:57945"/>
        <dbReference type="EC" id="7.1.1.2"/>
    </reaction>
</comment>
<evidence type="ECO:0000256" key="7">
    <source>
        <dbReference type="ARBA" id="ARBA00022660"/>
    </source>
</evidence>
<feature type="chain" id="PRO_5004054050" description="NADH-ubiquinone oxidoreductase chain 2" evidence="19">
    <location>
        <begin position="22"/>
        <end position="339"/>
    </location>
</feature>
<keyword evidence="19" id="KW-0732">Signal</keyword>
<dbReference type="GO" id="GO:0005743">
    <property type="term" value="C:mitochondrial inner membrane"/>
    <property type="evidence" value="ECO:0007669"/>
    <property type="project" value="UniProtKB-SubCell"/>
</dbReference>
<evidence type="ECO:0000256" key="4">
    <source>
        <dbReference type="ARBA" id="ARBA00012944"/>
    </source>
</evidence>
<name>M4JCH7_9ORTH</name>
<evidence type="ECO:0000256" key="6">
    <source>
        <dbReference type="ARBA" id="ARBA00022448"/>
    </source>
</evidence>
<evidence type="ECO:0000256" key="16">
    <source>
        <dbReference type="ARBA" id="ARBA00023136"/>
    </source>
</evidence>
<evidence type="ECO:0000313" key="21">
    <source>
        <dbReference type="EMBL" id="AGC22309.1"/>
    </source>
</evidence>
<evidence type="ECO:0000256" key="2">
    <source>
        <dbReference type="ARBA" id="ARBA00004448"/>
    </source>
</evidence>
<sequence length="339" mass="38840">MTKNLMKLLFLSTMLVGTILSFSSNSWFGVWMGLEINLLSFIPLLTNNKSMMMNESSIKYFIVQALASTMLLFSILMIQMNHPIGWESDIIASTMITSSLMLKIGAAPFHFWFPEVMMMSSWTNCFILMTMQKIAPMAVMSYCIHMNIFTMTIIILSICVGAVGGINQTSLYQILAYSSISHLGWMISSMLISENMWEMYFMIYSILSAIMIMIFNKTKSSFVTQLFLSNNIKIEIKFMSFITLLSLGGIPPFIGFLPKWMVMQTMIENKLSSIMTIMVMTTLITLYYYMRIGFSALIINYTEMTWTMNKIKVKQNLLFMIMVMTSMMGLIFTSILILN</sequence>
<feature type="transmembrane region" description="Helical" evidence="18">
    <location>
        <begin position="274"/>
        <end position="297"/>
    </location>
</feature>
<comment type="function">
    <text evidence="1">Core subunit of the mitochondrial membrane respiratory chain NADH dehydrogenase (Complex I) that is believed to belong to the minimal assembly required for catalysis. Complex I functions in the transfer of electrons from NADH to the respiratory chain. The immediate electron acceptor for the enzyme is believed to be ubiquinone.</text>
</comment>
<evidence type="ECO:0000256" key="9">
    <source>
        <dbReference type="ARBA" id="ARBA00022792"/>
    </source>
</evidence>
<dbReference type="PANTHER" id="PTHR46552:SF1">
    <property type="entry name" value="NADH-UBIQUINONE OXIDOREDUCTASE CHAIN 2"/>
    <property type="match status" value="1"/>
</dbReference>
<geneLocation type="mitochondrion" evidence="21"/>
<keyword evidence="8 18" id="KW-0812">Transmembrane</keyword>
<evidence type="ECO:0000256" key="3">
    <source>
        <dbReference type="ARBA" id="ARBA00007012"/>
    </source>
</evidence>
<evidence type="ECO:0000256" key="18">
    <source>
        <dbReference type="RuleBase" id="RU003403"/>
    </source>
</evidence>
<accession>M4JCH7</accession>
<comment type="subcellular location">
    <subcellularLocation>
        <location evidence="2 18">Mitochondrion inner membrane</location>
        <topology evidence="2 18">Multi-pass membrane protein</topology>
    </subcellularLocation>
</comment>
<dbReference type="InterPro" id="IPR003917">
    <property type="entry name" value="NADH_UbQ_OxRdtase_chain2"/>
</dbReference>
<evidence type="ECO:0000256" key="17">
    <source>
        <dbReference type="ARBA" id="ARBA00049551"/>
    </source>
</evidence>
<evidence type="ECO:0000256" key="14">
    <source>
        <dbReference type="ARBA" id="ARBA00023075"/>
    </source>
</evidence>
<evidence type="ECO:0000256" key="15">
    <source>
        <dbReference type="ARBA" id="ARBA00023128"/>
    </source>
</evidence>
<dbReference type="PRINTS" id="PR01436">
    <property type="entry name" value="NADHDHGNASE2"/>
</dbReference>
<keyword evidence="6" id="KW-0813">Transport</keyword>
<keyword evidence="14 18" id="KW-0830">Ubiquinone</keyword>
<keyword evidence="12 18" id="KW-1133">Transmembrane helix</keyword>
<dbReference type="EMBL" id="JX913769">
    <property type="protein sequence ID" value="AGC22309.1"/>
    <property type="molecule type" value="Genomic_DNA"/>
</dbReference>
<evidence type="ECO:0000256" key="8">
    <source>
        <dbReference type="ARBA" id="ARBA00022692"/>
    </source>
</evidence>
<dbReference type="InterPro" id="IPR001750">
    <property type="entry name" value="ND/Mrp_TM"/>
</dbReference>
<evidence type="ECO:0000256" key="1">
    <source>
        <dbReference type="ARBA" id="ARBA00003257"/>
    </source>
</evidence>
<comment type="similarity">
    <text evidence="3 18">Belongs to the complex I subunit 2 family.</text>
</comment>
<keyword evidence="16 18" id="KW-0472">Membrane</keyword>
<dbReference type="AlphaFoldDB" id="M4JCH7"/>
<feature type="signal peptide" evidence="19">
    <location>
        <begin position="1"/>
        <end position="21"/>
    </location>
</feature>
<evidence type="ECO:0000256" key="12">
    <source>
        <dbReference type="ARBA" id="ARBA00022989"/>
    </source>
</evidence>
<protein>
    <recommendedName>
        <fullName evidence="5 18">NADH-ubiquinone oxidoreductase chain 2</fullName>
        <ecNumber evidence="4 18">7.1.1.2</ecNumber>
    </recommendedName>
</protein>
<feature type="domain" description="NADH:quinone oxidoreductase/Mrp antiporter transmembrane" evidence="20">
    <location>
        <begin position="24"/>
        <end position="285"/>
    </location>
</feature>
<reference evidence="21" key="1">
    <citation type="journal article" date="2013" name="Mol. Phylogenet. Evol.">
        <title>Searching for the optimal data partitioning strategy in mitochondrial phylogenomics: A phylogeny of Acridoidea (Insecta: Orthoptera: Caelifera) as a case study.</title>
        <authorList>
            <person name="Leavitt J.R."/>
            <person name="Hiatt K.D."/>
            <person name="Whiting M.F."/>
            <person name="Song H."/>
        </authorList>
    </citation>
    <scope>NUCLEOTIDE SEQUENCE</scope>
</reference>
<comment type="function">
    <text evidence="18">Core subunit of the mitochondrial membrane respiratory chain NADH dehydrogenase (Complex I) which catalyzes electron transfer from NADH through the respiratory chain, using ubiquinone as an electron acceptor. Essential for the catalytic activity and assembly of complex I.</text>
</comment>
<evidence type="ECO:0000256" key="5">
    <source>
        <dbReference type="ARBA" id="ARBA00021008"/>
    </source>
</evidence>
<dbReference type="GO" id="GO:0008137">
    <property type="term" value="F:NADH dehydrogenase (ubiquinone) activity"/>
    <property type="evidence" value="ECO:0007669"/>
    <property type="project" value="UniProtKB-EC"/>
</dbReference>
<feature type="transmembrane region" description="Helical" evidence="18">
    <location>
        <begin position="236"/>
        <end position="254"/>
    </location>
</feature>
<proteinExistence type="inferred from homology"/>
<dbReference type="Pfam" id="PF00361">
    <property type="entry name" value="Proton_antipo_M"/>
    <property type="match status" value="1"/>
</dbReference>
<keyword evidence="9 18" id="KW-0999">Mitochondrion inner membrane</keyword>
<feature type="transmembrane region" description="Helical" evidence="18">
    <location>
        <begin position="125"/>
        <end position="142"/>
    </location>
</feature>
<evidence type="ECO:0000256" key="19">
    <source>
        <dbReference type="SAM" id="SignalP"/>
    </source>
</evidence>